<dbReference type="OrthoDB" id="3434980at2759"/>
<dbReference type="Proteomes" id="UP000248349">
    <property type="component" value="Unassembled WGS sequence"/>
</dbReference>
<evidence type="ECO:0000313" key="2">
    <source>
        <dbReference type="Proteomes" id="UP000248349"/>
    </source>
</evidence>
<accession>A0A319AN82</accession>
<organism evidence="1 2">
    <name type="scientific">Aspergillus saccharolyticus JOP 1030-1</name>
    <dbReference type="NCBI Taxonomy" id="1450539"/>
    <lineage>
        <taxon>Eukaryota</taxon>
        <taxon>Fungi</taxon>
        <taxon>Dikarya</taxon>
        <taxon>Ascomycota</taxon>
        <taxon>Pezizomycotina</taxon>
        <taxon>Eurotiomycetes</taxon>
        <taxon>Eurotiomycetidae</taxon>
        <taxon>Eurotiales</taxon>
        <taxon>Aspergillaceae</taxon>
        <taxon>Aspergillus</taxon>
        <taxon>Aspergillus subgen. Circumdati</taxon>
    </lineage>
</organism>
<gene>
    <name evidence="1" type="ORF">BP01DRAFT_389338</name>
</gene>
<evidence type="ECO:0000313" key="1">
    <source>
        <dbReference type="EMBL" id="PYH48022.1"/>
    </source>
</evidence>
<sequence length="79" mass="8844">MSAKKLTVLFRYADEMGFGTEENRAQVTKIIKDDTGSDVWSSTRNIPPTNFLQLSEKAVEELRAVEGVTVLHAEEEEGE</sequence>
<name>A0A319AN82_9EURO</name>
<dbReference type="GeneID" id="37079138"/>
<dbReference type="EMBL" id="KZ821222">
    <property type="protein sequence ID" value="PYH48022.1"/>
    <property type="molecule type" value="Genomic_DNA"/>
</dbReference>
<dbReference type="AlphaFoldDB" id="A0A319AN82"/>
<reference evidence="1 2" key="1">
    <citation type="submission" date="2016-12" db="EMBL/GenBank/DDBJ databases">
        <title>The genomes of Aspergillus section Nigri reveals drivers in fungal speciation.</title>
        <authorList>
            <consortium name="DOE Joint Genome Institute"/>
            <person name="Vesth T.C."/>
            <person name="Nybo J."/>
            <person name="Theobald S."/>
            <person name="Brandl J."/>
            <person name="Frisvad J.C."/>
            <person name="Nielsen K.F."/>
            <person name="Lyhne E.K."/>
            <person name="Kogle M.E."/>
            <person name="Kuo A."/>
            <person name="Riley R."/>
            <person name="Clum A."/>
            <person name="Nolan M."/>
            <person name="Lipzen A."/>
            <person name="Salamov A."/>
            <person name="Henrissat B."/>
            <person name="Wiebenga A."/>
            <person name="De Vries R.P."/>
            <person name="Grigoriev I.V."/>
            <person name="Mortensen U.H."/>
            <person name="Andersen M.R."/>
            <person name="Baker S.E."/>
        </authorList>
    </citation>
    <scope>NUCLEOTIDE SEQUENCE [LARGE SCALE GENOMIC DNA]</scope>
    <source>
        <strain evidence="1 2">JOP 1030-1</strain>
    </source>
</reference>
<dbReference type="RefSeq" id="XP_025434004.1">
    <property type="nucleotide sequence ID" value="XM_025577909.1"/>
</dbReference>
<proteinExistence type="predicted"/>
<keyword evidence="2" id="KW-1185">Reference proteome</keyword>
<protein>
    <submittedName>
        <fullName evidence="1">Uncharacterized protein</fullName>
    </submittedName>
</protein>